<name>A0A0C3FBQ3_PILCF</name>
<dbReference type="PROSITE" id="PS50011">
    <property type="entry name" value="PROTEIN_KINASE_DOM"/>
    <property type="match status" value="1"/>
</dbReference>
<protein>
    <recommendedName>
        <fullName evidence="2">Protein kinase domain-containing protein</fullName>
    </recommendedName>
</protein>
<dbReference type="PANTHER" id="PTHR44329">
    <property type="entry name" value="SERINE/THREONINE-PROTEIN KINASE TNNI3K-RELATED"/>
    <property type="match status" value="1"/>
</dbReference>
<evidence type="ECO:0000259" key="2">
    <source>
        <dbReference type="PROSITE" id="PS50011"/>
    </source>
</evidence>
<evidence type="ECO:0000313" key="4">
    <source>
        <dbReference type="Proteomes" id="UP000054166"/>
    </source>
</evidence>
<reference evidence="3 4" key="1">
    <citation type="submission" date="2014-04" db="EMBL/GenBank/DDBJ databases">
        <authorList>
            <consortium name="DOE Joint Genome Institute"/>
            <person name="Kuo A."/>
            <person name="Tarkka M."/>
            <person name="Buscot F."/>
            <person name="Kohler A."/>
            <person name="Nagy L.G."/>
            <person name="Floudas D."/>
            <person name="Copeland A."/>
            <person name="Barry K.W."/>
            <person name="Cichocki N."/>
            <person name="Veneault-Fourrey C."/>
            <person name="LaButti K."/>
            <person name="Lindquist E.A."/>
            <person name="Lipzen A."/>
            <person name="Lundell T."/>
            <person name="Morin E."/>
            <person name="Murat C."/>
            <person name="Sun H."/>
            <person name="Tunlid A."/>
            <person name="Henrissat B."/>
            <person name="Grigoriev I.V."/>
            <person name="Hibbett D.S."/>
            <person name="Martin F."/>
            <person name="Nordberg H.P."/>
            <person name="Cantor M.N."/>
            <person name="Hua S.X."/>
        </authorList>
    </citation>
    <scope>NUCLEOTIDE SEQUENCE [LARGE SCALE GENOMIC DNA]</scope>
    <source>
        <strain evidence="3 4">F 1598</strain>
    </source>
</reference>
<dbReference type="InterPro" id="IPR000719">
    <property type="entry name" value="Prot_kinase_dom"/>
</dbReference>
<dbReference type="Pfam" id="PF07714">
    <property type="entry name" value="PK_Tyr_Ser-Thr"/>
    <property type="match status" value="1"/>
</dbReference>
<dbReference type="SUPFAM" id="SSF56112">
    <property type="entry name" value="Protein kinase-like (PK-like)"/>
    <property type="match status" value="1"/>
</dbReference>
<reference evidence="4" key="2">
    <citation type="submission" date="2015-01" db="EMBL/GenBank/DDBJ databases">
        <title>Evolutionary Origins and Diversification of the Mycorrhizal Mutualists.</title>
        <authorList>
            <consortium name="DOE Joint Genome Institute"/>
            <consortium name="Mycorrhizal Genomics Consortium"/>
            <person name="Kohler A."/>
            <person name="Kuo A."/>
            <person name="Nagy L.G."/>
            <person name="Floudas D."/>
            <person name="Copeland A."/>
            <person name="Barry K.W."/>
            <person name="Cichocki N."/>
            <person name="Veneault-Fourrey C."/>
            <person name="LaButti K."/>
            <person name="Lindquist E.A."/>
            <person name="Lipzen A."/>
            <person name="Lundell T."/>
            <person name="Morin E."/>
            <person name="Murat C."/>
            <person name="Riley R."/>
            <person name="Ohm R."/>
            <person name="Sun H."/>
            <person name="Tunlid A."/>
            <person name="Henrissat B."/>
            <person name="Grigoriev I.V."/>
            <person name="Hibbett D.S."/>
            <person name="Martin F."/>
        </authorList>
    </citation>
    <scope>NUCLEOTIDE SEQUENCE [LARGE SCALE GENOMIC DNA]</scope>
    <source>
        <strain evidence="4">F 1598</strain>
    </source>
</reference>
<dbReference type="GO" id="GO:0004674">
    <property type="term" value="F:protein serine/threonine kinase activity"/>
    <property type="evidence" value="ECO:0007669"/>
    <property type="project" value="TreeGrafter"/>
</dbReference>
<dbReference type="Gene3D" id="1.10.510.10">
    <property type="entry name" value="Transferase(Phosphotransferase) domain 1"/>
    <property type="match status" value="1"/>
</dbReference>
<dbReference type="HOGENOM" id="CLU_000288_7_18_1"/>
<dbReference type="InterPro" id="IPR051681">
    <property type="entry name" value="Ser/Thr_Kinases-Pseudokinases"/>
</dbReference>
<dbReference type="STRING" id="765440.A0A0C3FBQ3"/>
<dbReference type="InterPro" id="IPR008266">
    <property type="entry name" value="Tyr_kinase_AS"/>
</dbReference>
<organism evidence="3 4">
    <name type="scientific">Piloderma croceum (strain F 1598)</name>
    <dbReference type="NCBI Taxonomy" id="765440"/>
    <lineage>
        <taxon>Eukaryota</taxon>
        <taxon>Fungi</taxon>
        <taxon>Dikarya</taxon>
        <taxon>Basidiomycota</taxon>
        <taxon>Agaricomycotina</taxon>
        <taxon>Agaricomycetes</taxon>
        <taxon>Agaricomycetidae</taxon>
        <taxon>Atheliales</taxon>
        <taxon>Atheliaceae</taxon>
        <taxon>Piloderma</taxon>
    </lineage>
</organism>
<accession>A0A0C3FBQ3</accession>
<dbReference type="OrthoDB" id="346907at2759"/>
<evidence type="ECO:0000256" key="1">
    <source>
        <dbReference type="SAM" id="Phobius"/>
    </source>
</evidence>
<dbReference type="PANTHER" id="PTHR44329:SF214">
    <property type="entry name" value="PROTEIN KINASE DOMAIN-CONTAINING PROTEIN"/>
    <property type="match status" value="1"/>
</dbReference>
<gene>
    <name evidence="3" type="ORF">PILCRDRAFT_825462</name>
</gene>
<dbReference type="InterPro" id="IPR001245">
    <property type="entry name" value="Ser-Thr/Tyr_kinase_cat_dom"/>
</dbReference>
<dbReference type="EMBL" id="KN833026">
    <property type="protein sequence ID" value="KIM77299.1"/>
    <property type="molecule type" value="Genomic_DNA"/>
</dbReference>
<dbReference type="InterPro" id="IPR011009">
    <property type="entry name" value="Kinase-like_dom_sf"/>
</dbReference>
<evidence type="ECO:0000313" key="3">
    <source>
        <dbReference type="EMBL" id="KIM77299.1"/>
    </source>
</evidence>
<dbReference type="PROSITE" id="PS00109">
    <property type="entry name" value="PROTEIN_KINASE_TYR"/>
    <property type="match status" value="1"/>
</dbReference>
<feature type="domain" description="Protein kinase" evidence="2">
    <location>
        <begin position="22"/>
        <end position="296"/>
    </location>
</feature>
<proteinExistence type="predicted"/>
<dbReference type="AlphaFoldDB" id="A0A0C3FBQ3"/>
<keyword evidence="4" id="KW-1185">Reference proteome</keyword>
<dbReference type="InParanoid" id="A0A0C3FBQ3"/>
<keyword evidence="1" id="KW-1133">Transmembrane helix</keyword>
<sequence>MTLALTDSDAPALCNLTGQIVRDNDYCSAHGGFSDIWMGTWLKGIEGCKVAIKVLRVSNENEDTQEKMNKRLHKEILVWQMLKHENVLPLFGITFDVGRNNPMGMVSPWVENGNLSGYLNRCGTALALWDRLRILCEIAAGLRYLHSSNVVHGDLSGSNVFIDGDGKALLADFGLSNVVAETYRLYVTSSIGGSVRWAAPEHFRLSRDHHVSTVTTHSDIYSYGSVILQTLSGKIPYHHLKRDAEVLLELNQGVHPPRPPELADEHWALIWQCWAEVPSARPAVTEVSEYVQHHFRTSSVCVSGATDYRPANHSQTLARSPDSTQPNVVGHGIARSVITLTVVCICVIPFLLHQFIALQTNIY</sequence>
<feature type="transmembrane region" description="Helical" evidence="1">
    <location>
        <begin position="333"/>
        <end position="352"/>
    </location>
</feature>
<keyword evidence="1" id="KW-0812">Transmembrane</keyword>
<dbReference type="Proteomes" id="UP000054166">
    <property type="component" value="Unassembled WGS sequence"/>
</dbReference>
<keyword evidence="1" id="KW-0472">Membrane</keyword>
<dbReference type="GO" id="GO:0005524">
    <property type="term" value="F:ATP binding"/>
    <property type="evidence" value="ECO:0007669"/>
    <property type="project" value="InterPro"/>
</dbReference>